<evidence type="ECO:0000313" key="2">
    <source>
        <dbReference type="Proteomes" id="UP000663193"/>
    </source>
</evidence>
<evidence type="ECO:0000313" key="1">
    <source>
        <dbReference type="EMBL" id="QRD00345.1"/>
    </source>
</evidence>
<dbReference type="VEuPathDB" id="FungiDB:JI435_415090"/>
<dbReference type="Proteomes" id="UP000663193">
    <property type="component" value="Chromosome 10"/>
</dbReference>
<proteinExistence type="predicted"/>
<organism evidence="1 2">
    <name type="scientific">Phaeosphaeria nodorum (strain SN15 / ATCC MYA-4574 / FGSC 10173)</name>
    <name type="common">Glume blotch fungus</name>
    <name type="synonym">Parastagonospora nodorum</name>
    <dbReference type="NCBI Taxonomy" id="321614"/>
    <lineage>
        <taxon>Eukaryota</taxon>
        <taxon>Fungi</taxon>
        <taxon>Dikarya</taxon>
        <taxon>Ascomycota</taxon>
        <taxon>Pezizomycotina</taxon>
        <taxon>Dothideomycetes</taxon>
        <taxon>Pleosporomycetidae</taxon>
        <taxon>Pleosporales</taxon>
        <taxon>Pleosporineae</taxon>
        <taxon>Phaeosphaeriaceae</taxon>
        <taxon>Parastagonospora</taxon>
    </lineage>
</organism>
<accession>A0A7U2F7V1</accession>
<reference evidence="2" key="1">
    <citation type="journal article" date="2021" name="BMC Genomics">
        <title>Chromosome-level genome assembly and manually-curated proteome of model necrotroph Parastagonospora nodorum Sn15 reveals a genome-wide trove of candidate effector homologs, and redundancy of virulence-related functions within an accessory chromosome.</title>
        <authorList>
            <person name="Bertazzoni S."/>
            <person name="Jones D.A.B."/>
            <person name="Phan H.T."/>
            <person name="Tan K.-C."/>
            <person name="Hane J.K."/>
        </authorList>
    </citation>
    <scope>NUCLEOTIDE SEQUENCE [LARGE SCALE GENOMIC DNA]</scope>
    <source>
        <strain evidence="2">SN15 / ATCC MYA-4574 / FGSC 10173)</strain>
    </source>
</reference>
<protein>
    <submittedName>
        <fullName evidence="1">Uncharacterized protein</fullName>
    </submittedName>
</protein>
<sequence>MGRAEQRHVFGREIGEVTATRVWASRNTRQIWHPHHCRTTHTCPSSRSQYHSTPLRAVSFAYRYRDTLRAPMSALLRCSYG</sequence>
<dbReference type="EMBL" id="CP069032">
    <property type="protein sequence ID" value="QRD00345.1"/>
    <property type="molecule type" value="Genomic_DNA"/>
</dbReference>
<keyword evidence="2" id="KW-1185">Reference proteome</keyword>
<name>A0A7U2F7V1_PHANO</name>
<dbReference type="AlphaFoldDB" id="A0A7U2F7V1"/>
<gene>
    <name evidence="1" type="ORF">JI435_415090</name>
</gene>